<dbReference type="InterPro" id="IPR018497">
    <property type="entry name" value="Peptidase_M13_C"/>
</dbReference>
<dbReference type="InterPro" id="IPR000718">
    <property type="entry name" value="Peptidase_M13"/>
</dbReference>
<evidence type="ECO:0000313" key="4">
    <source>
        <dbReference type="Proteomes" id="UP000547058"/>
    </source>
</evidence>
<evidence type="ECO:0000259" key="2">
    <source>
        <dbReference type="Pfam" id="PF01431"/>
    </source>
</evidence>
<dbReference type="Gene3D" id="3.40.390.10">
    <property type="entry name" value="Collagenase (Catalytic Domain)"/>
    <property type="match status" value="1"/>
</dbReference>
<dbReference type="AlphaFoldDB" id="A0A7W3IIV5"/>
<dbReference type="GO" id="GO:0006508">
    <property type="term" value="P:proteolysis"/>
    <property type="evidence" value="ECO:0007669"/>
    <property type="project" value="InterPro"/>
</dbReference>
<feature type="domain" description="Peptidase M13 C-terminal" evidence="2">
    <location>
        <begin position="577"/>
        <end position="719"/>
    </location>
</feature>
<dbReference type="SUPFAM" id="SSF55486">
    <property type="entry name" value="Metalloproteases ('zincins'), catalytic domain"/>
    <property type="match status" value="1"/>
</dbReference>
<reference evidence="3 4" key="1">
    <citation type="submission" date="2020-08" db="EMBL/GenBank/DDBJ databases">
        <title>Stenotrophomonas tumulicola JCM 30961.</title>
        <authorList>
            <person name="Deng Y."/>
        </authorList>
    </citation>
    <scope>NUCLEOTIDE SEQUENCE [LARGE SCALE GENOMIC DNA]</scope>
    <source>
        <strain evidence="3 4">JCM 30961</strain>
    </source>
</reference>
<name>A0A7W3IIV5_9GAMM</name>
<dbReference type="Proteomes" id="UP000547058">
    <property type="component" value="Unassembled WGS sequence"/>
</dbReference>
<dbReference type="InterPro" id="IPR042089">
    <property type="entry name" value="Peptidase_M13_dom_2"/>
</dbReference>
<comment type="caution">
    <text evidence="3">The sequence shown here is derived from an EMBL/GenBank/DDBJ whole genome shotgun (WGS) entry which is preliminary data.</text>
</comment>
<gene>
    <name evidence="3" type="ORF">H4O11_16075</name>
</gene>
<feature type="region of interest" description="Disordered" evidence="1">
    <location>
        <begin position="1"/>
        <end position="42"/>
    </location>
</feature>
<protein>
    <recommendedName>
        <fullName evidence="2">Peptidase M13 C-terminal domain-containing protein</fullName>
    </recommendedName>
</protein>
<keyword evidence="4" id="KW-1185">Reference proteome</keyword>
<accession>A0A7W3IIV5</accession>
<dbReference type="InterPro" id="IPR024079">
    <property type="entry name" value="MetalloPept_cat_dom_sf"/>
</dbReference>
<sequence>MPLASSDVRRSQGNNEVRQAQRRGPVSGSNRQAPRPLPGIRYVGNRPWDTRTVLTACTALLLAGEQFASTAARISANASASLPASRTPFGPAGLRAITDARQLRALPSPADGLGTARAFPAGLLSGFRQPLAELAEEETLAVAEESMGGGSSLLWQGIAAWLASPCTDFDQYVNGFWKLQHPASSEMPSFFGDARRAVAAGLEDRLSRASLQAVGAEGAIARIRANALSGSGPQWASFVPRLDAINALSNRADVERHICTGMAQGRESVLGLERYFHAGVMVADIALRPEEQRGIYRQPATHPDVVAYLERIAGLLARTGMTEGEAVVAARTVLDMEKVLAQAPDHLGAYTQAEADAALPGFPWAAAWQALGLDPAIPLHTSIEACRKVRELLSTRSMDDWKMFLRFQQALRVAPYLDGRIDPDMFLPWLESTRGGALALSAWYGDGADPALAQRATQIFDQVREVFRNDVAESSLPAADKAVLESVLDAAIVSVAYRGSGSDWSRLQASDHLLDSLQALATMEVREIVAIIGNDRSAAAAPLAHWIALETHVIDRQVRVSPAMLATLAAASGQSPEAEWGMLGALLGHELAHLLADEPGLSQQGEALLEQEDAAIQQRIDDLWIGQAHLDAPRVLEEAACDLRGLSAAQRAGEAEAELAGRRFDPPRFFMAAASLHAANPTRAQLERQAGEDPHPPGPFRAELARQLQGFDQAFGCMPRPTAPFARILPRAPQPASSNPG</sequence>
<proteinExistence type="predicted"/>
<dbReference type="Gene3D" id="1.10.1380.10">
    <property type="entry name" value="Neutral endopeptidase , domain2"/>
    <property type="match status" value="1"/>
</dbReference>
<dbReference type="Pfam" id="PF01431">
    <property type="entry name" value="Peptidase_M13"/>
    <property type="match status" value="1"/>
</dbReference>
<dbReference type="RefSeq" id="WP_182340654.1">
    <property type="nucleotide sequence ID" value="NZ_JACGXS010000010.1"/>
</dbReference>
<dbReference type="EMBL" id="JACGXS010000010">
    <property type="protein sequence ID" value="MBA8683317.1"/>
    <property type="molecule type" value="Genomic_DNA"/>
</dbReference>
<evidence type="ECO:0000313" key="3">
    <source>
        <dbReference type="EMBL" id="MBA8683317.1"/>
    </source>
</evidence>
<evidence type="ECO:0000256" key="1">
    <source>
        <dbReference type="SAM" id="MobiDB-lite"/>
    </source>
</evidence>
<dbReference type="GO" id="GO:0004222">
    <property type="term" value="F:metalloendopeptidase activity"/>
    <property type="evidence" value="ECO:0007669"/>
    <property type="project" value="InterPro"/>
</dbReference>
<organism evidence="3 4">
    <name type="scientific">Stenotrophomonas tumulicola</name>
    <dbReference type="NCBI Taxonomy" id="1685415"/>
    <lineage>
        <taxon>Bacteria</taxon>
        <taxon>Pseudomonadati</taxon>
        <taxon>Pseudomonadota</taxon>
        <taxon>Gammaproteobacteria</taxon>
        <taxon>Lysobacterales</taxon>
        <taxon>Lysobacteraceae</taxon>
        <taxon>Stenotrophomonas</taxon>
    </lineage>
</organism>
<dbReference type="PROSITE" id="PS51885">
    <property type="entry name" value="NEPRILYSIN"/>
    <property type="match status" value="1"/>
</dbReference>